<keyword evidence="3" id="KW-1185">Reference proteome</keyword>
<evidence type="ECO:0000256" key="1">
    <source>
        <dbReference type="SAM" id="MobiDB-lite"/>
    </source>
</evidence>
<protein>
    <recommendedName>
        <fullName evidence="4">Reverse transcriptase domain-containing protein</fullName>
    </recommendedName>
</protein>
<accession>A0ABQ8TDS6</accession>
<evidence type="ECO:0000313" key="2">
    <source>
        <dbReference type="EMBL" id="KAJ4444669.1"/>
    </source>
</evidence>
<sequence length="495" mass="57346">MKNAMEVSRGKLSATLLYPFKIPSRPDRGSNTSYLDGRRDTDVFRRDHRLGNPAPAPEHGRSDGRRRRIKCIRFADDMVLLAEEEMILKDMLLELNNSWEQYGMKINANKTKPIVLGRKAKKKKEHLLRTSRERTKEETSEVLCVQCSIVWGRNMDNMKRSREANRSIWNLDMAKDGVCVMDRKEEKKLAGSLVEMKLPTQGCPGRNGEREKTWGQKKCQLIDDIKKYGSYEETNRKAEYRKDWKKVGSTYSPFVTLEFTSSVFLNYFVWNTYKECLFTYLEMAFKKPAGQQEKLKTSLKVEKIMLTPEQRVELVLICGDNHRTTREAEDEFHSHHPDTPKPSYLNVAKLLHKFKTTLRVFDKKGIGRPKSATDGQHLIDLIAKMTARPKRLQHLHTIQEEDPLNRATYCNWITQQLHTDRSFLQLILFSDECLFFLDGNAHTKIMILVQKTPDGNVTLTTLVLQIYGESLMLAGSEFQSLGRAIVKEDEYADVR</sequence>
<evidence type="ECO:0008006" key="4">
    <source>
        <dbReference type="Google" id="ProtNLM"/>
    </source>
</evidence>
<comment type="caution">
    <text evidence="2">The sequence shown here is derived from an EMBL/GenBank/DDBJ whole genome shotgun (WGS) entry which is preliminary data.</text>
</comment>
<feature type="region of interest" description="Disordered" evidence="1">
    <location>
        <begin position="44"/>
        <end position="64"/>
    </location>
</feature>
<dbReference type="Proteomes" id="UP001148838">
    <property type="component" value="Unassembled WGS sequence"/>
</dbReference>
<gene>
    <name evidence="2" type="ORF">ANN_06466</name>
</gene>
<reference evidence="2 3" key="1">
    <citation type="journal article" date="2022" name="Allergy">
        <title>Genome assembly and annotation of Periplaneta americana reveal a comprehensive cockroach allergen profile.</title>
        <authorList>
            <person name="Wang L."/>
            <person name="Xiong Q."/>
            <person name="Saelim N."/>
            <person name="Wang L."/>
            <person name="Nong W."/>
            <person name="Wan A.T."/>
            <person name="Shi M."/>
            <person name="Liu X."/>
            <person name="Cao Q."/>
            <person name="Hui J.H.L."/>
            <person name="Sookrung N."/>
            <person name="Leung T.F."/>
            <person name="Tungtrongchitr A."/>
            <person name="Tsui S.K.W."/>
        </authorList>
    </citation>
    <scope>NUCLEOTIDE SEQUENCE [LARGE SCALE GENOMIC DNA]</scope>
    <source>
        <strain evidence="2">PWHHKU_190912</strain>
    </source>
</reference>
<evidence type="ECO:0000313" key="3">
    <source>
        <dbReference type="Proteomes" id="UP001148838"/>
    </source>
</evidence>
<proteinExistence type="predicted"/>
<name>A0ABQ8TDS6_PERAM</name>
<dbReference type="EMBL" id="JAJSOF020000011">
    <property type="protein sequence ID" value="KAJ4444669.1"/>
    <property type="molecule type" value="Genomic_DNA"/>
</dbReference>
<organism evidence="2 3">
    <name type="scientific">Periplaneta americana</name>
    <name type="common">American cockroach</name>
    <name type="synonym">Blatta americana</name>
    <dbReference type="NCBI Taxonomy" id="6978"/>
    <lineage>
        <taxon>Eukaryota</taxon>
        <taxon>Metazoa</taxon>
        <taxon>Ecdysozoa</taxon>
        <taxon>Arthropoda</taxon>
        <taxon>Hexapoda</taxon>
        <taxon>Insecta</taxon>
        <taxon>Pterygota</taxon>
        <taxon>Neoptera</taxon>
        <taxon>Polyneoptera</taxon>
        <taxon>Dictyoptera</taxon>
        <taxon>Blattodea</taxon>
        <taxon>Blattoidea</taxon>
        <taxon>Blattidae</taxon>
        <taxon>Blattinae</taxon>
        <taxon>Periplaneta</taxon>
    </lineage>
</organism>